<protein>
    <submittedName>
        <fullName evidence="3">Uncharacterized protein</fullName>
    </submittedName>
</protein>
<dbReference type="PANTHER" id="PTHR24104">
    <property type="entry name" value="E3 UBIQUITIN-PROTEIN LIGASE NHLRC1-RELATED"/>
    <property type="match status" value="1"/>
</dbReference>
<dbReference type="InterPro" id="IPR001258">
    <property type="entry name" value="NHL_repeat"/>
</dbReference>
<dbReference type="PANTHER" id="PTHR24104:SF50">
    <property type="entry name" value="SMP-30_GLUCONOLACTONASE_LRE-LIKE REGION DOMAIN-CONTAINING PROTEIN"/>
    <property type="match status" value="1"/>
</dbReference>
<evidence type="ECO:0000256" key="1">
    <source>
        <dbReference type="ARBA" id="ARBA00022737"/>
    </source>
</evidence>
<dbReference type="Pfam" id="PF01436">
    <property type="entry name" value="NHL"/>
    <property type="match status" value="1"/>
</dbReference>
<dbReference type="PROSITE" id="PS51125">
    <property type="entry name" value="NHL"/>
    <property type="match status" value="1"/>
</dbReference>
<keyword evidence="1" id="KW-0677">Repeat</keyword>
<evidence type="ECO:0000256" key="2">
    <source>
        <dbReference type="PROSITE-ProRule" id="PRU00504"/>
    </source>
</evidence>
<comment type="caution">
    <text evidence="3">The sequence shown here is derived from an EMBL/GenBank/DDBJ whole genome shotgun (WGS) entry which is preliminary data.</text>
</comment>
<evidence type="ECO:0000313" key="4">
    <source>
        <dbReference type="Proteomes" id="UP000828390"/>
    </source>
</evidence>
<dbReference type="GO" id="GO:0061630">
    <property type="term" value="F:ubiquitin protein ligase activity"/>
    <property type="evidence" value="ECO:0007669"/>
    <property type="project" value="TreeGrafter"/>
</dbReference>
<gene>
    <name evidence="3" type="ORF">DPMN_184649</name>
</gene>
<dbReference type="InterPro" id="IPR050952">
    <property type="entry name" value="TRIM-NHL_E3_ligases"/>
</dbReference>
<organism evidence="3 4">
    <name type="scientific">Dreissena polymorpha</name>
    <name type="common">Zebra mussel</name>
    <name type="synonym">Mytilus polymorpha</name>
    <dbReference type="NCBI Taxonomy" id="45954"/>
    <lineage>
        <taxon>Eukaryota</taxon>
        <taxon>Metazoa</taxon>
        <taxon>Spiralia</taxon>
        <taxon>Lophotrochozoa</taxon>
        <taxon>Mollusca</taxon>
        <taxon>Bivalvia</taxon>
        <taxon>Autobranchia</taxon>
        <taxon>Heteroconchia</taxon>
        <taxon>Euheterodonta</taxon>
        <taxon>Imparidentia</taxon>
        <taxon>Neoheterodontei</taxon>
        <taxon>Myida</taxon>
        <taxon>Dreissenoidea</taxon>
        <taxon>Dreissenidae</taxon>
        <taxon>Dreissena</taxon>
    </lineage>
</organism>
<dbReference type="Gene3D" id="2.120.10.30">
    <property type="entry name" value="TolB, C-terminal domain"/>
    <property type="match status" value="1"/>
</dbReference>
<name>A0A9D4I830_DREPO</name>
<reference evidence="3" key="2">
    <citation type="submission" date="2020-11" db="EMBL/GenBank/DDBJ databases">
        <authorList>
            <person name="McCartney M.A."/>
            <person name="Auch B."/>
            <person name="Kono T."/>
            <person name="Mallez S."/>
            <person name="Becker A."/>
            <person name="Gohl D.M."/>
            <person name="Silverstein K.A.T."/>
            <person name="Koren S."/>
            <person name="Bechman K.B."/>
            <person name="Herman A."/>
            <person name="Abrahante J.E."/>
            <person name="Garbe J."/>
        </authorList>
    </citation>
    <scope>NUCLEOTIDE SEQUENCE</scope>
    <source>
        <strain evidence="3">Duluth1</strain>
        <tissue evidence="3">Whole animal</tissue>
    </source>
</reference>
<evidence type="ECO:0000313" key="3">
    <source>
        <dbReference type="EMBL" id="KAH3750132.1"/>
    </source>
</evidence>
<sequence length="390" mass="43297">MATSVDAIHKSSDQINPDQMYVTKKSEYNVKVASDKRQTCYISGICSLPSGHTIVADYNNNRVKMFDKDYNLSSDLVVNCNPQDICTISPSEVAVTTVNNTYFKLIRVRNGKLDILNFTKLPHATLGISCHQEELYITSGTALYHYDLLGNLLKKLYEDTGGGITVYKCAFSPDGNWIYVTNFAQNKLITLATDGTLISTFTDPELQGPKGLHITPTGQVLVCGFYSHSVIQIDREGKKKMATLASQKDGISYPVSVYYNSNSHQIIVGVYANNKISVMEFALLEANTQQQHKAKNTKSFISWALVLQIECQKSEVNNVFKFYQLLEEGECDNGFVIPDQNAFLACNLRNSPDKNCARTDGHTDGWTDGRTDEAATICSPPKNLWLNACG</sequence>
<keyword evidence="4" id="KW-1185">Reference proteome</keyword>
<dbReference type="GO" id="GO:0043161">
    <property type="term" value="P:proteasome-mediated ubiquitin-dependent protein catabolic process"/>
    <property type="evidence" value="ECO:0007669"/>
    <property type="project" value="TreeGrafter"/>
</dbReference>
<accession>A0A9D4I830</accession>
<dbReference type="GO" id="GO:0000209">
    <property type="term" value="P:protein polyubiquitination"/>
    <property type="evidence" value="ECO:0007669"/>
    <property type="project" value="TreeGrafter"/>
</dbReference>
<proteinExistence type="predicted"/>
<feature type="repeat" description="NHL" evidence="2">
    <location>
        <begin position="34"/>
        <end position="69"/>
    </location>
</feature>
<dbReference type="EMBL" id="JAIWYP010000010">
    <property type="protein sequence ID" value="KAH3750132.1"/>
    <property type="molecule type" value="Genomic_DNA"/>
</dbReference>
<dbReference type="AlphaFoldDB" id="A0A9D4I830"/>
<dbReference type="InterPro" id="IPR011042">
    <property type="entry name" value="6-blade_b-propeller_TolB-like"/>
</dbReference>
<reference evidence="3" key="1">
    <citation type="journal article" date="2019" name="bioRxiv">
        <title>The Genome of the Zebra Mussel, Dreissena polymorpha: A Resource for Invasive Species Research.</title>
        <authorList>
            <person name="McCartney M.A."/>
            <person name="Auch B."/>
            <person name="Kono T."/>
            <person name="Mallez S."/>
            <person name="Zhang Y."/>
            <person name="Obille A."/>
            <person name="Becker A."/>
            <person name="Abrahante J.E."/>
            <person name="Garbe J."/>
            <person name="Badalamenti J.P."/>
            <person name="Herman A."/>
            <person name="Mangelson H."/>
            <person name="Liachko I."/>
            <person name="Sullivan S."/>
            <person name="Sone E.D."/>
            <person name="Koren S."/>
            <person name="Silverstein K.A.T."/>
            <person name="Beckman K.B."/>
            <person name="Gohl D.M."/>
        </authorList>
    </citation>
    <scope>NUCLEOTIDE SEQUENCE</scope>
    <source>
        <strain evidence="3">Duluth1</strain>
        <tissue evidence="3">Whole animal</tissue>
    </source>
</reference>
<dbReference type="SUPFAM" id="SSF101898">
    <property type="entry name" value="NHL repeat"/>
    <property type="match status" value="1"/>
</dbReference>
<dbReference type="Proteomes" id="UP000828390">
    <property type="component" value="Unassembled WGS sequence"/>
</dbReference>